<sequence length="335" mass="38532">MHNGHFLLACSVCVFVTIVFYCVDLGKKYENFFSIVSLLTDDKSTFDKCPLVLYNHLDPELLKLHTPDYNPKANCSVYEPFTEFVGGQVHIKEKANDYNCQARCVFPNKDSNYTAGTWIDLPSTNFFECDIVETSCIKNETIEAFLHTQIYEQKDAQKISKADVYLVILDSVSSFMAKRQWSLKTTVLGSCTIRIVSVSTGARLIIFGGTPKIAQLWPTNLAHGSMRDIYHSDEHFLNFFKSNRESIDRSFFFFMGDHGPRGGFFAETQLGQYENLNPFLMVLIPSIYRNTSIHHQLYGKANKLMTNFDLHATLMDILKVKHEHINWKYFHLTHL</sequence>
<dbReference type="Pfam" id="PF02995">
    <property type="entry name" value="DUF229"/>
    <property type="match status" value="1"/>
</dbReference>
<organism evidence="2 3">
    <name type="scientific">Angiostrongylus cantonensis</name>
    <name type="common">Rat lungworm</name>
    <dbReference type="NCBI Taxonomy" id="6313"/>
    <lineage>
        <taxon>Eukaryota</taxon>
        <taxon>Metazoa</taxon>
        <taxon>Ecdysozoa</taxon>
        <taxon>Nematoda</taxon>
        <taxon>Chromadorea</taxon>
        <taxon>Rhabditida</taxon>
        <taxon>Rhabditina</taxon>
        <taxon>Rhabditomorpha</taxon>
        <taxon>Strongyloidea</taxon>
        <taxon>Metastrongylidae</taxon>
        <taxon>Angiostrongylus</taxon>
    </lineage>
</organism>
<protein>
    <submittedName>
        <fullName evidence="3">VWFA domain-containing protein</fullName>
    </submittedName>
</protein>
<keyword evidence="2" id="KW-1185">Reference proteome</keyword>
<reference evidence="2" key="1">
    <citation type="submission" date="2012-09" db="EMBL/GenBank/DDBJ databases">
        <authorList>
            <person name="Martin A.A."/>
        </authorList>
    </citation>
    <scope>NUCLEOTIDE SEQUENCE</scope>
</reference>
<dbReference type="WBParaSite" id="ACAC_0000845001-mRNA-1">
    <property type="protein sequence ID" value="ACAC_0000845001-mRNA-1"/>
    <property type="gene ID" value="ACAC_0000845001"/>
</dbReference>
<dbReference type="STRING" id="6313.A0A158P9N4"/>
<dbReference type="GO" id="GO:0005615">
    <property type="term" value="C:extracellular space"/>
    <property type="evidence" value="ECO:0007669"/>
    <property type="project" value="TreeGrafter"/>
</dbReference>
<dbReference type="AlphaFoldDB" id="A0A158P9N4"/>
<keyword evidence="1" id="KW-0472">Membrane</keyword>
<reference evidence="3" key="2">
    <citation type="submission" date="2016-04" db="UniProtKB">
        <authorList>
            <consortium name="WormBaseParasite"/>
        </authorList>
    </citation>
    <scope>IDENTIFICATION</scope>
</reference>
<dbReference type="PANTHER" id="PTHR10974:SF75">
    <property type="entry name" value="SULFATASE DOMAIN-CONTAINING PROTEIN"/>
    <property type="match status" value="1"/>
</dbReference>
<accession>A0A158P9N4</accession>
<keyword evidence="1" id="KW-0812">Transmembrane</keyword>
<proteinExistence type="predicted"/>
<name>A0A158P9N4_ANGCA</name>
<dbReference type="Proteomes" id="UP000035642">
    <property type="component" value="Unassembled WGS sequence"/>
</dbReference>
<dbReference type="Gene3D" id="3.40.720.10">
    <property type="entry name" value="Alkaline Phosphatase, subunit A"/>
    <property type="match status" value="1"/>
</dbReference>
<evidence type="ECO:0000313" key="3">
    <source>
        <dbReference type="WBParaSite" id="ACAC_0000845001-mRNA-1"/>
    </source>
</evidence>
<evidence type="ECO:0000256" key="1">
    <source>
        <dbReference type="SAM" id="Phobius"/>
    </source>
</evidence>
<keyword evidence="1" id="KW-1133">Transmembrane helix</keyword>
<dbReference type="SUPFAM" id="SSF53649">
    <property type="entry name" value="Alkaline phosphatase-like"/>
    <property type="match status" value="1"/>
</dbReference>
<dbReference type="InterPro" id="IPR004245">
    <property type="entry name" value="DUF229"/>
</dbReference>
<dbReference type="InterPro" id="IPR017850">
    <property type="entry name" value="Alkaline_phosphatase_core_sf"/>
</dbReference>
<evidence type="ECO:0000313" key="2">
    <source>
        <dbReference type="Proteomes" id="UP000035642"/>
    </source>
</evidence>
<dbReference type="PANTHER" id="PTHR10974">
    <property type="entry name" value="FI08016P-RELATED"/>
    <property type="match status" value="1"/>
</dbReference>
<feature type="transmembrane region" description="Helical" evidence="1">
    <location>
        <begin position="6"/>
        <end position="23"/>
    </location>
</feature>